<reference evidence="1" key="1">
    <citation type="submission" date="2020-03" db="EMBL/GenBank/DDBJ databases">
        <title>A high-quality chromosome-level genome assembly of a woody plant with both climbing and erect habits, Rhamnella rubrinervis.</title>
        <authorList>
            <person name="Lu Z."/>
            <person name="Yang Y."/>
            <person name="Zhu X."/>
            <person name="Sun Y."/>
        </authorList>
    </citation>
    <scope>NUCLEOTIDE SEQUENCE</scope>
    <source>
        <strain evidence="1">BYM</strain>
        <tissue evidence="1">Leaf</tissue>
    </source>
</reference>
<dbReference type="Gene3D" id="3.40.50.150">
    <property type="entry name" value="Vaccinia Virus protein VP39"/>
    <property type="match status" value="1"/>
</dbReference>
<sequence length="233" mass="25714">MGMREIQVAGKTLVVFEHDDVYDNVTGRALTGSWIWESALVLAEWMTTQGHLDFPFQGKTVIELGAGAGLPGLTAALLGADRVVLTDVDTLLPGLLKNVEANGLGDRVEVRRLVWGSDESLSELECGEFDLVLMSDVFLDTEETARLAKTLRRVCREGTRIWAASEVRPWTIECLNELTKEGFGLAELMKPEPADNENDSLDSFAVFCLTPDNNHVAIQDNHPEMDKRWGGLV</sequence>
<accession>A0A8K0H957</accession>
<name>A0A8K0H957_9ROSA</name>
<evidence type="ECO:0000313" key="1">
    <source>
        <dbReference type="EMBL" id="KAF3448197.1"/>
    </source>
</evidence>
<keyword evidence="2" id="KW-1185">Reference proteome</keyword>
<dbReference type="EMBL" id="VOIH02000004">
    <property type="protein sequence ID" value="KAF3448197.1"/>
    <property type="molecule type" value="Genomic_DNA"/>
</dbReference>
<dbReference type="OrthoDB" id="413520at2759"/>
<dbReference type="AlphaFoldDB" id="A0A8K0H957"/>
<dbReference type="CDD" id="cd02440">
    <property type="entry name" value="AdoMet_MTases"/>
    <property type="match status" value="1"/>
</dbReference>
<dbReference type="InterPro" id="IPR029063">
    <property type="entry name" value="SAM-dependent_MTases_sf"/>
</dbReference>
<dbReference type="PANTHER" id="PTHR14614:SF123">
    <property type="entry name" value="OS04G0645500 PROTEIN"/>
    <property type="match status" value="1"/>
</dbReference>
<dbReference type="SUPFAM" id="SSF53335">
    <property type="entry name" value="S-adenosyl-L-methionine-dependent methyltransferases"/>
    <property type="match status" value="1"/>
</dbReference>
<dbReference type="Proteomes" id="UP000796880">
    <property type="component" value="Unassembled WGS sequence"/>
</dbReference>
<gene>
    <name evidence="1" type="ORF">FNV43_RR08910</name>
</gene>
<proteinExistence type="predicted"/>
<comment type="caution">
    <text evidence="1">The sequence shown here is derived from an EMBL/GenBank/DDBJ whole genome shotgun (WGS) entry which is preliminary data.</text>
</comment>
<dbReference type="InterPro" id="IPR019410">
    <property type="entry name" value="Methyltransf_16"/>
</dbReference>
<evidence type="ECO:0000313" key="2">
    <source>
        <dbReference type="Proteomes" id="UP000796880"/>
    </source>
</evidence>
<protein>
    <recommendedName>
        <fullName evidence="3">Methyltransferase domain-containing protein</fullName>
    </recommendedName>
</protein>
<dbReference type="Pfam" id="PF10294">
    <property type="entry name" value="Methyltransf_16"/>
    <property type="match status" value="1"/>
</dbReference>
<evidence type="ECO:0008006" key="3">
    <source>
        <dbReference type="Google" id="ProtNLM"/>
    </source>
</evidence>
<organism evidence="1 2">
    <name type="scientific">Rhamnella rubrinervis</name>
    <dbReference type="NCBI Taxonomy" id="2594499"/>
    <lineage>
        <taxon>Eukaryota</taxon>
        <taxon>Viridiplantae</taxon>
        <taxon>Streptophyta</taxon>
        <taxon>Embryophyta</taxon>
        <taxon>Tracheophyta</taxon>
        <taxon>Spermatophyta</taxon>
        <taxon>Magnoliopsida</taxon>
        <taxon>eudicotyledons</taxon>
        <taxon>Gunneridae</taxon>
        <taxon>Pentapetalae</taxon>
        <taxon>rosids</taxon>
        <taxon>fabids</taxon>
        <taxon>Rosales</taxon>
        <taxon>Rhamnaceae</taxon>
        <taxon>rhamnoid group</taxon>
        <taxon>Rhamneae</taxon>
        <taxon>Rhamnella</taxon>
    </lineage>
</organism>
<dbReference type="PANTHER" id="PTHR14614">
    <property type="entry name" value="HEPATOCELLULAR CARCINOMA-ASSOCIATED ANTIGEN"/>
    <property type="match status" value="1"/>
</dbReference>